<gene>
    <name evidence="5" type="ORF">METZ01_LOCUS263552</name>
</gene>
<evidence type="ECO:0000256" key="1">
    <source>
        <dbReference type="ARBA" id="ARBA00001947"/>
    </source>
</evidence>
<dbReference type="Pfam" id="PF02633">
    <property type="entry name" value="Creatininase"/>
    <property type="match status" value="1"/>
</dbReference>
<evidence type="ECO:0000313" key="5">
    <source>
        <dbReference type="EMBL" id="SVC10698.1"/>
    </source>
</evidence>
<sequence length="222" mass="24443">ACINEGLVNNLLSKPLADVVLLALPTMLIGESTEHSDFPGTLTATAETLIKLWTEIGEQVFKAGIHKMLILNSHGGQPQIVDIVAQRLRAHKQMLVVGVDTFRLSTPPGLFSIDELRYGLHAGEIETSMMLHLRPESVRMEHARNFVPTSLKIAKPYHRLAPHGPARFAWQAQDLHEAGACGDAASADAKRGSEIIKHMADEVVLIISDMARFPLENLHNER</sequence>
<protein>
    <recommendedName>
        <fullName evidence="6">Creatininase</fullName>
    </recommendedName>
</protein>
<dbReference type="GO" id="GO:0009231">
    <property type="term" value="P:riboflavin biosynthetic process"/>
    <property type="evidence" value="ECO:0007669"/>
    <property type="project" value="TreeGrafter"/>
</dbReference>
<dbReference type="InterPro" id="IPR024087">
    <property type="entry name" value="Creatininase-like_sf"/>
</dbReference>
<organism evidence="5">
    <name type="scientific">marine metagenome</name>
    <dbReference type="NCBI Taxonomy" id="408172"/>
    <lineage>
        <taxon>unclassified sequences</taxon>
        <taxon>metagenomes</taxon>
        <taxon>ecological metagenomes</taxon>
    </lineage>
</organism>
<evidence type="ECO:0008006" key="6">
    <source>
        <dbReference type="Google" id="ProtNLM"/>
    </source>
</evidence>
<dbReference type="GO" id="GO:0046872">
    <property type="term" value="F:metal ion binding"/>
    <property type="evidence" value="ECO:0007669"/>
    <property type="project" value="UniProtKB-KW"/>
</dbReference>
<evidence type="ECO:0000256" key="2">
    <source>
        <dbReference type="ARBA" id="ARBA00022723"/>
    </source>
</evidence>
<dbReference type="GO" id="GO:0016811">
    <property type="term" value="F:hydrolase activity, acting on carbon-nitrogen (but not peptide) bonds, in linear amides"/>
    <property type="evidence" value="ECO:0007669"/>
    <property type="project" value="TreeGrafter"/>
</dbReference>
<dbReference type="PANTHER" id="PTHR35005">
    <property type="entry name" value="3-DEHYDRO-SCYLLO-INOSOSE HYDROLASE"/>
    <property type="match status" value="1"/>
</dbReference>
<evidence type="ECO:0000256" key="4">
    <source>
        <dbReference type="ARBA" id="ARBA00022833"/>
    </source>
</evidence>
<dbReference type="Gene3D" id="3.40.50.10310">
    <property type="entry name" value="Creatininase"/>
    <property type="match status" value="1"/>
</dbReference>
<feature type="non-terminal residue" evidence="5">
    <location>
        <position position="1"/>
    </location>
</feature>
<keyword evidence="2" id="KW-0479">Metal-binding</keyword>
<dbReference type="InterPro" id="IPR003785">
    <property type="entry name" value="Creatininase/forma_Hydrolase"/>
</dbReference>
<evidence type="ECO:0000256" key="3">
    <source>
        <dbReference type="ARBA" id="ARBA00022801"/>
    </source>
</evidence>
<keyword evidence="3" id="KW-0378">Hydrolase</keyword>
<reference evidence="5" key="1">
    <citation type="submission" date="2018-05" db="EMBL/GenBank/DDBJ databases">
        <authorList>
            <person name="Lanie J.A."/>
            <person name="Ng W.-L."/>
            <person name="Kazmierczak K.M."/>
            <person name="Andrzejewski T.M."/>
            <person name="Davidsen T.M."/>
            <person name="Wayne K.J."/>
            <person name="Tettelin H."/>
            <person name="Glass J.I."/>
            <person name="Rusch D."/>
            <person name="Podicherti R."/>
            <person name="Tsui H.-C.T."/>
            <person name="Winkler M.E."/>
        </authorList>
    </citation>
    <scope>NUCLEOTIDE SEQUENCE</scope>
</reference>
<dbReference type="EMBL" id="UINC01073942">
    <property type="protein sequence ID" value="SVC10698.1"/>
    <property type="molecule type" value="Genomic_DNA"/>
</dbReference>
<dbReference type="AlphaFoldDB" id="A0A382JG58"/>
<dbReference type="PANTHER" id="PTHR35005:SF1">
    <property type="entry name" value="2-AMINO-5-FORMYLAMINO-6-RIBOSYLAMINOPYRIMIDIN-4(3H)-ONE 5'-MONOPHOSPHATE DEFORMYLASE"/>
    <property type="match status" value="1"/>
</dbReference>
<accession>A0A382JG58</accession>
<dbReference type="SUPFAM" id="SSF102215">
    <property type="entry name" value="Creatininase"/>
    <property type="match status" value="1"/>
</dbReference>
<comment type="cofactor">
    <cofactor evidence="1">
        <name>Zn(2+)</name>
        <dbReference type="ChEBI" id="CHEBI:29105"/>
    </cofactor>
</comment>
<name>A0A382JG58_9ZZZZ</name>
<proteinExistence type="predicted"/>
<keyword evidence="4" id="KW-0862">Zinc</keyword>